<evidence type="ECO:0000259" key="1">
    <source>
        <dbReference type="PROSITE" id="PS51201"/>
    </source>
</evidence>
<dbReference type="GO" id="GO:0008324">
    <property type="term" value="F:monoatomic cation transmembrane transporter activity"/>
    <property type="evidence" value="ECO:0007669"/>
    <property type="project" value="InterPro"/>
</dbReference>
<dbReference type="EMBL" id="LR134476">
    <property type="protein sequence ID" value="VEI12505.1"/>
    <property type="molecule type" value="Genomic_DNA"/>
</dbReference>
<dbReference type="InterPro" id="IPR036291">
    <property type="entry name" value="NAD(P)-bd_dom_sf"/>
</dbReference>
<protein>
    <submittedName>
        <fullName evidence="3">Trk system potassium uptake protein trkA</fullName>
    </submittedName>
</protein>
<dbReference type="SUPFAM" id="SSF116726">
    <property type="entry name" value="TrkA C-terminal domain-like"/>
    <property type="match status" value="1"/>
</dbReference>
<evidence type="ECO:0000313" key="4">
    <source>
        <dbReference type="Proteomes" id="UP000269542"/>
    </source>
</evidence>
<keyword evidence="4" id="KW-1185">Reference proteome</keyword>
<dbReference type="Proteomes" id="UP000269542">
    <property type="component" value="Chromosome"/>
</dbReference>
<accession>A0A3S4X4I8</accession>
<dbReference type="PROSITE" id="PS51201">
    <property type="entry name" value="RCK_N"/>
    <property type="match status" value="1"/>
</dbReference>
<feature type="domain" description="RCK C-terminal" evidence="2">
    <location>
        <begin position="143"/>
        <end position="223"/>
    </location>
</feature>
<dbReference type="PROSITE" id="PS51202">
    <property type="entry name" value="RCK_C"/>
    <property type="match status" value="1"/>
</dbReference>
<dbReference type="GO" id="GO:0006813">
    <property type="term" value="P:potassium ion transport"/>
    <property type="evidence" value="ECO:0007669"/>
    <property type="project" value="InterPro"/>
</dbReference>
<dbReference type="InterPro" id="IPR003148">
    <property type="entry name" value="RCK_N"/>
</dbReference>
<dbReference type="Gene3D" id="3.30.70.1450">
    <property type="entry name" value="Regulator of K+ conductance, C-terminal domain"/>
    <property type="match status" value="1"/>
</dbReference>
<dbReference type="InterPro" id="IPR050721">
    <property type="entry name" value="Trk_Ktr_HKT_K-transport"/>
</dbReference>
<dbReference type="AlphaFoldDB" id="A0A3S4X4I8"/>
<dbReference type="PANTHER" id="PTHR43833:SF8">
    <property type="entry name" value="TRK SYSTEM POTASSIUM UPTAKE PROTEIN TRKA"/>
    <property type="match status" value="1"/>
</dbReference>
<dbReference type="PANTHER" id="PTHR43833">
    <property type="entry name" value="POTASSIUM CHANNEL PROTEIN 2-RELATED-RELATED"/>
    <property type="match status" value="1"/>
</dbReference>
<dbReference type="InterPro" id="IPR006037">
    <property type="entry name" value="RCK_C"/>
</dbReference>
<sequence length="230" mass="24962">MNWGSVYNVHFVIMGCGRLGVSLAVGLEDLGHSVAVIDHNARAFSKLPQSFSGQQVTGTGFERDILRQAGIEEAAGFAAVSSGDNSNIIAARVVRETFGLSNVVARIYDSERAAVYSKMGIDVVVPIPWSTEQAMRKLIAHGPHIEHVDSATGAAVFYVDLHESWYGATVSDVERITGARCAYITRELTALLPQADTVIQDGDELRLIAHMSGAQTVQRICNHPLEEEQR</sequence>
<dbReference type="SUPFAM" id="SSF51735">
    <property type="entry name" value="NAD(P)-binding Rossmann-fold domains"/>
    <property type="match status" value="1"/>
</dbReference>
<feature type="domain" description="RCK N-terminal" evidence="1">
    <location>
        <begin position="8"/>
        <end position="125"/>
    </location>
</feature>
<dbReference type="KEGG" id="tbw:NCTC13354_00188"/>
<evidence type="ECO:0000313" key="3">
    <source>
        <dbReference type="EMBL" id="VEI12505.1"/>
    </source>
</evidence>
<dbReference type="Gene3D" id="3.40.50.720">
    <property type="entry name" value="NAD(P)-binding Rossmann-like Domain"/>
    <property type="match status" value="1"/>
</dbReference>
<gene>
    <name evidence="3" type="primary">trkA_1</name>
    <name evidence="3" type="ORF">NCTC13354_00188</name>
</gene>
<dbReference type="Pfam" id="PF02254">
    <property type="entry name" value="TrkA_N"/>
    <property type="match status" value="1"/>
</dbReference>
<proteinExistence type="predicted"/>
<reference evidence="3 4" key="1">
    <citation type="submission" date="2018-12" db="EMBL/GenBank/DDBJ databases">
        <authorList>
            <consortium name="Pathogen Informatics"/>
        </authorList>
    </citation>
    <scope>NUCLEOTIDE SEQUENCE [LARGE SCALE GENOMIC DNA]</scope>
    <source>
        <strain evidence="3 4">NCTC13354</strain>
    </source>
</reference>
<evidence type="ECO:0000259" key="2">
    <source>
        <dbReference type="PROSITE" id="PS51202"/>
    </source>
</evidence>
<dbReference type="InterPro" id="IPR036721">
    <property type="entry name" value="RCK_C_sf"/>
</dbReference>
<name>A0A3S4X4I8_9ACTO</name>
<organism evidence="3 4">
    <name type="scientific">Trueperella bialowiezensis</name>
    <dbReference type="NCBI Taxonomy" id="312285"/>
    <lineage>
        <taxon>Bacteria</taxon>
        <taxon>Bacillati</taxon>
        <taxon>Actinomycetota</taxon>
        <taxon>Actinomycetes</taxon>
        <taxon>Actinomycetales</taxon>
        <taxon>Actinomycetaceae</taxon>
        <taxon>Trueperella</taxon>
    </lineage>
</organism>